<protein>
    <recommendedName>
        <fullName evidence="6">RNA polymerase sigma factor</fullName>
    </recommendedName>
</protein>
<dbReference type="Pfam" id="PF04542">
    <property type="entry name" value="Sigma70_r2"/>
    <property type="match status" value="1"/>
</dbReference>
<dbReference type="InterPro" id="IPR007630">
    <property type="entry name" value="RNA_pol_sigma70_r4"/>
</dbReference>
<keyword evidence="3 6" id="KW-0731">Sigma factor</keyword>
<keyword evidence="5 6" id="KW-0804">Transcription</keyword>
<dbReference type="GO" id="GO:0016987">
    <property type="term" value="F:sigma factor activity"/>
    <property type="evidence" value="ECO:0007669"/>
    <property type="project" value="UniProtKB-KW"/>
</dbReference>
<dbReference type="Gene3D" id="1.10.601.10">
    <property type="entry name" value="RNA Polymerase Primary Sigma Factor"/>
    <property type="match status" value="1"/>
</dbReference>
<dbReference type="AlphaFoldDB" id="A0A7I9VMB5"/>
<evidence type="ECO:0000256" key="1">
    <source>
        <dbReference type="ARBA" id="ARBA00007788"/>
    </source>
</evidence>
<feature type="domain" description="RNA polymerase sigma-70" evidence="8">
    <location>
        <begin position="203"/>
        <end position="229"/>
    </location>
</feature>
<gene>
    <name evidence="9" type="primary">rpoH_1</name>
    <name evidence="9" type="ORF">AMYX_20210</name>
</gene>
<dbReference type="SUPFAM" id="SSF88946">
    <property type="entry name" value="Sigma2 domain of RNA polymerase sigma factors"/>
    <property type="match status" value="1"/>
</dbReference>
<evidence type="ECO:0000256" key="5">
    <source>
        <dbReference type="ARBA" id="ARBA00023163"/>
    </source>
</evidence>
<evidence type="ECO:0000256" key="3">
    <source>
        <dbReference type="ARBA" id="ARBA00023082"/>
    </source>
</evidence>
<evidence type="ECO:0000256" key="2">
    <source>
        <dbReference type="ARBA" id="ARBA00023015"/>
    </source>
</evidence>
<dbReference type="PROSITE" id="PS00715">
    <property type="entry name" value="SIGMA70_1"/>
    <property type="match status" value="1"/>
</dbReference>
<keyword evidence="10" id="KW-1185">Reference proteome</keyword>
<sequence length="246" mass="28040">MRTATPQRSSREFEELAPYLKAVRDYPPLTREDEHALALRARRGEGSAKQKLVRHNLAFVVAIARKQRRGTVRLDDLIQEGNVGLMRAVEKFDPHAGTRFSTYAVWWIRAYIGKYLKEARSTVRPQSGTVAQPDLSLDSAIDEEGDVTHLERIEDDGPGPEDTYLSAEGDREVRDALGKVRKRIGELGWDIVHNRLQQDSPKTLEEIGKRWGVSRERVRQVELKTKQFLNRYLEPVGHDSDLESAA</sequence>
<dbReference type="SUPFAM" id="SSF88659">
    <property type="entry name" value="Sigma3 and sigma4 domains of RNA polymerase sigma factors"/>
    <property type="match status" value="1"/>
</dbReference>
<dbReference type="PRINTS" id="PR00046">
    <property type="entry name" value="SIGMA70FCT"/>
</dbReference>
<dbReference type="Pfam" id="PF00140">
    <property type="entry name" value="Sigma70_r1_2"/>
    <property type="match status" value="1"/>
</dbReference>
<accession>A0A7I9VMB5</accession>
<name>A0A7I9VMB5_9BACT</name>
<dbReference type="PANTHER" id="PTHR30376:SF3">
    <property type="entry name" value="RNA POLYMERASE SIGMA FACTOR RPOH"/>
    <property type="match status" value="1"/>
</dbReference>
<dbReference type="GO" id="GO:0006352">
    <property type="term" value="P:DNA-templated transcription initiation"/>
    <property type="evidence" value="ECO:0007669"/>
    <property type="project" value="InterPro"/>
</dbReference>
<comment type="similarity">
    <text evidence="1 6">Belongs to the sigma-70 factor family.</text>
</comment>
<dbReference type="EMBL" id="BJTG01000004">
    <property type="protein sequence ID" value="GEJ57280.1"/>
    <property type="molecule type" value="Genomic_DNA"/>
</dbReference>
<dbReference type="RefSeq" id="WP_176064745.1">
    <property type="nucleotide sequence ID" value="NZ_BJTG01000004.1"/>
</dbReference>
<dbReference type="Pfam" id="PF04545">
    <property type="entry name" value="Sigma70_r4"/>
    <property type="match status" value="1"/>
</dbReference>
<evidence type="ECO:0000259" key="7">
    <source>
        <dbReference type="PROSITE" id="PS00715"/>
    </source>
</evidence>
<keyword evidence="4 6" id="KW-0238">DNA-binding</keyword>
<dbReference type="Proteomes" id="UP000503640">
    <property type="component" value="Unassembled WGS sequence"/>
</dbReference>
<keyword evidence="2 6" id="KW-0805">Transcription regulation</keyword>
<dbReference type="PROSITE" id="PS00716">
    <property type="entry name" value="SIGMA70_2"/>
    <property type="match status" value="1"/>
</dbReference>
<evidence type="ECO:0000313" key="10">
    <source>
        <dbReference type="Proteomes" id="UP000503640"/>
    </source>
</evidence>
<dbReference type="InterPro" id="IPR036388">
    <property type="entry name" value="WH-like_DNA-bd_sf"/>
</dbReference>
<comment type="caution">
    <text evidence="9">The sequence shown here is derived from an EMBL/GenBank/DDBJ whole genome shotgun (WGS) entry which is preliminary data.</text>
</comment>
<dbReference type="NCBIfam" id="TIGR02937">
    <property type="entry name" value="sigma70-ECF"/>
    <property type="match status" value="1"/>
</dbReference>
<dbReference type="InterPro" id="IPR000943">
    <property type="entry name" value="RNA_pol_sigma70"/>
</dbReference>
<dbReference type="InterPro" id="IPR014284">
    <property type="entry name" value="RNA_pol_sigma-70_dom"/>
</dbReference>
<comment type="function">
    <text evidence="6">Sigma factors are initiation factors that promote the attachment of RNA polymerase to specific initiation sites and are then released.</text>
</comment>
<dbReference type="PANTHER" id="PTHR30376">
    <property type="entry name" value="SIGMA FACTOR RPOH HEAT SHOCK RELATED"/>
    <property type="match status" value="1"/>
</dbReference>
<evidence type="ECO:0000256" key="6">
    <source>
        <dbReference type="RuleBase" id="RU362124"/>
    </source>
</evidence>
<proteinExistence type="inferred from homology"/>
<dbReference type="InterPro" id="IPR007627">
    <property type="entry name" value="RNA_pol_sigma70_r2"/>
</dbReference>
<organism evidence="9 10">
    <name type="scientific">Anaeromyxobacter diazotrophicus</name>
    <dbReference type="NCBI Taxonomy" id="2590199"/>
    <lineage>
        <taxon>Bacteria</taxon>
        <taxon>Pseudomonadati</taxon>
        <taxon>Myxococcota</taxon>
        <taxon>Myxococcia</taxon>
        <taxon>Myxococcales</taxon>
        <taxon>Cystobacterineae</taxon>
        <taxon>Anaeromyxobacteraceae</taxon>
        <taxon>Anaeromyxobacter</taxon>
    </lineage>
</organism>
<evidence type="ECO:0000256" key="4">
    <source>
        <dbReference type="ARBA" id="ARBA00023125"/>
    </source>
</evidence>
<dbReference type="InterPro" id="IPR013325">
    <property type="entry name" value="RNA_pol_sigma_r2"/>
</dbReference>
<dbReference type="InterPro" id="IPR050813">
    <property type="entry name" value="Sigma-70_Factor"/>
</dbReference>
<dbReference type="Gene3D" id="1.10.10.10">
    <property type="entry name" value="Winged helix-like DNA-binding domain superfamily/Winged helix DNA-binding domain"/>
    <property type="match status" value="1"/>
</dbReference>
<evidence type="ECO:0000259" key="8">
    <source>
        <dbReference type="PROSITE" id="PS00716"/>
    </source>
</evidence>
<evidence type="ECO:0000313" key="9">
    <source>
        <dbReference type="EMBL" id="GEJ57280.1"/>
    </source>
</evidence>
<dbReference type="GO" id="GO:0003677">
    <property type="term" value="F:DNA binding"/>
    <property type="evidence" value="ECO:0007669"/>
    <property type="project" value="UniProtKB-KW"/>
</dbReference>
<dbReference type="InterPro" id="IPR013324">
    <property type="entry name" value="RNA_pol_sigma_r3/r4-like"/>
</dbReference>
<reference evidence="10" key="1">
    <citation type="journal article" date="2020" name="Appl. Environ. Microbiol.">
        <title>Diazotrophic Anaeromyxobacter Isolates from Soils.</title>
        <authorList>
            <person name="Masuda Y."/>
            <person name="Yamanaka H."/>
            <person name="Xu Z.X."/>
            <person name="Shiratori Y."/>
            <person name="Aono T."/>
            <person name="Amachi S."/>
            <person name="Senoo K."/>
            <person name="Itoh H."/>
        </authorList>
    </citation>
    <scope>NUCLEOTIDE SEQUENCE [LARGE SCALE GENOMIC DNA]</scope>
    <source>
        <strain evidence="10">R267</strain>
    </source>
</reference>
<dbReference type="InterPro" id="IPR009042">
    <property type="entry name" value="RNA_pol_sigma70_r1_2"/>
</dbReference>
<feature type="domain" description="RNA polymerase sigma-70" evidence="7">
    <location>
        <begin position="76"/>
        <end position="89"/>
    </location>
</feature>